<evidence type="ECO:0000256" key="3">
    <source>
        <dbReference type="ARBA" id="ARBA00022619"/>
    </source>
</evidence>
<dbReference type="InterPro" id="IPR011549">
    <property type="entry name" value="RibD_C"/>
</dbReference>
<evidence type="ECO:0000256" key="4">
    <source>
        <dbReference type="ARBA" id="ARBA00022723"/>
    </source>
</evidence>
<protein>
    <submittedName>
        <fullName evidence="10">Riboflavin biosynthesis protein RibD</fullName>
    </submittedName>
</protein>
<evidence type="ECO:0000313" key="10">
    <source>
        <dbReference type="EMBL" id="OIQ93114.1"/>
    </source>
</evidence>
<reference evidence="10" key="1">
    <citation type="submission" date="2016-10" db="EMBL/GenBank/DDBJ databases">
        <title>Sequence of Gallionella enrichment culture.</title>
        <authorList>
            <person name="Poehlein A."/>
            <person name="Muehling M."/>
            <person name="Daniel R."/>
        </authorList>
    </citation>
    <scope>NUCLEOTIDE SEQUENCE</scope>
</reference>
<evidence type="ECO:0000256" key="8">
    <source>
        <dbReference type="ARBA" id="ARBA00023268"/>
    </source>
</evidence>
<keyword evidence="8" id="KW-0511">Multifunctional enzyme</keyword>
<dbReference type="GO" id="GO:0009231">
    <property type="term" value="P:riboflavin biosynthetic process"/>
    <property type="evidence" value="ECO:0007669"/>
    <property type="project" value="UniProtKB-UniPathway"/>
</dbReference>
<evidence type="ECO:0000256" key="6">
    <source>
        <dbReference type="ARBA" id="ARBA00022857"/>
    </source>
</evidence>
<dbReference type="GO" id="GO:0008270">
    <property type="term" value="F:zinc ion binding"/>
    <property type="evidence" value="ECO:0007669"/>
    <property type="project" value="InterPro"/>
</dbReference>
<evidence type="ECO:0000256" key="5">
    <source>
        <dbReference type="ARBA" id="ARBA00022833"/>
    </source>
</evidence>
<dbReference type="PROSITE" id="PS51747">
    <property type="entry name" value="CYT_DCMP_DEAMINASES_2"/>
    <property type="match status" value="1"/>
</dbReference>
<dbReference type="UniPathway" id="UPA00275">
    <property type="reaction ID" value="UER00401"/>
</dbReference>
<sequence length="371" mass="39099">MASPISTTDLAHMRAALGLARRGLGQVWPNPAVGCVLVGGGRVVGRGWTAPGGRPHAESLALAQAGAAARGAAAYVTLEPCSHHGKTPPCAEALIRAGVRRVCVAVDDPDPRVSGRGLALLRQAGLEVDLGICREEAAELNAGFFSRINHGRPLITLKAATSLDGRIATGSGHSQWITGARAREAGHRLRAEADAIMVGSTTAIVDDPDLTCRLPGLQHRSPVRLVVDSRLRLPLTARLVADARRVPTWLITAEGNPVERLEAYSRCGVEVIEVPAGEEGVDLAAVFTALGRRGLTRVLVEGGAHLSAALLRHDLVDRLAWFRAPMLIGGDGVPAAVAFGVDQLDGAPRFTRLSVAEFGDDLFEFLTRDDV</sequence>
<dbReference type="InterPro" id="IPR002734">
    <property type="entry name" value="RibDG_C"/>
</dbReference>
<comment type="pathway">
    <text evidence="1">Cofactor biosynthesis; riboflavin biosynthesis; 5-amino-6-(D-ribitylamino)uracil from GTP: step 2/4.</text>
</comment>
<proteinExistence type="predicted"/>
<keyword evidence="6" id="KW-0521">NADP</keyword>
<keyword evidence="7" id="KW-0560">Oxidoreductase</keyword>
<evidence type="ECO:0000259" key="9">
    <source>
        <dbReference type="PROSITE" id="PS51747"/>
    </source>
</evidence>
<dbReference type="AlphaFoldDB" id="A0A1J5RCQ2"/>
<comment type="caution">
    <text evidence="10">The sequence shown here is derived from an EMBL/GenBank/DDBJ whole genome shotgun (WGS) entry which is preliminary data.</text>
</comment>
<dbReference type="InterPro" id="IPR050765">
    <property type="entry name" value="Riboflavin_Biosynth_HTPR"/>
</dbReference>
<dbReference type="GO" id="GO:0008835">
    <property type="term" value="F:diaminohydroxyphosphoribosylaminopyrimidine deaminase activity"/>
    <property type="evidence" value="ECO:0007669"/>
    <property type="project" value="InterPro"/>
</dbReference>
<keyword evidence="4" id="KW-0479">Metal-binding</keyword>
<dbReference type="NCBIfam" id="TIGR00326">
    <property type="entry name" value="eubact_ribD"/>
    <property type="match status" value="1"/>
</dbReference>
<dbReference type="Gene3D" id="3.40.140.10">
    <property type="entry name" value="Cytidine Deaminase, domain 2"/>
    <property type="match status" value="1"/>
</dbReference>
<dbReference type="InterPro" id="IPR004794">
    <property type="entry name" value="Eubact_RibD"/>
</dbReference>
<dbReference type="InterPro" id="IPR016193">
    <property type="entry name" value="Cytidine_deaminase-like"/>
</dbReference>
<dbReference type="SUPFAM" id="SSF53597">
    <property type="entry name" value="Dihydrofolate reductase-like"/>
    <property type="match status" value="1"/>
</dbReference>
<dbReference type="NCBIfam" id="TIGR00227">
    <property type="entry name" value="ribD_Cterm"/>
    <property type="match status" value="1"/>
</dbReference>
<evidence type="ECO:0000256" key="1">
    <source>
        <dbReference type="ARBA" id="ARBA00004882"/>
    </source>
</evidence>
<gene>
    <name evidence="10" type="primary">ribD_7</name>
    <name evidence="10" type="ORF">GALL_249240</name>
</gene>
<dbReference type="InterPro" id="IPR002125">
    <property type="entry name" value="CMP_dCMP_dom"/>
</dbReference>
<evidence type="ECO:0000256" key="7">
    <source>
        <dbReference type="ARBA" id="ARBA00023002"/>
    </source>
</evidence>
<dbReference type="PROSITE" id="PS00903">
    <property type="entry name" value="CYT_DCMP_DEAMINASES_1"/>
    <property type="match status" value="1"/>
</dbReference>
<evidence type="ECO:0000256" key="2">
    <source>
        <dbReference type="ARBA" id="ARBA00004910"/>
    </source>
</evidence>
<dbReference type="Pfam" id="PF00383">
    <property type="entry name" value="dCMP_cyt_deam_1"/>
    <property type="match status" value="1"/>
</dbReference>
<dbReference type="SUPFAM" id="SSF53927">
    <property type="entry name" value="Cytidine deaminase-like"/>
    <property type="match status" value="1"/>
</dbReference>
<comment type="pathway">
    <text evidence="2">Cofactor biosynthesis; riboflavin biosynthesis; 5-amino-6-(D-ribitylamino)uracil from GTP: step 3/4.</text>
</comment>
<accession>A0A1J5RCQ2</accession>
<dbReference type="Pfam" id="PF01872">
    <property type="entry name" value="RibD_C"/>
    <property type="match status" value="1"/>
</dbReference>
<dbReference type="Gene3D" id="3.40.430.10">
    <property type="entry name" value="Dihydrofolate Reductase, subunit A"/>
    <property type="match status" value="1"/>
</dbReference>
<dbReference type="InterPro" id="IPR016192">
    <property type="entry name" value="APOBEC/CMP_deaminase_Zn-bd"/>
</dbReference>
<dbReference type="GO" id="GO:0050661">
    <property type="term" value="F:NADP binding"/>
    <property type="evidence" value="ECO:0007669"/>
    <property type="project" value="InterPro"/>
</dbReference>
<dbReference type="GO" id="GO:0008703">
    <property type="term" value="F:5-amino-6-(5-phosphoribosylamino)uracil reductase activity"/>
    <property type="evidence" value="ECO:0007669"/>
    <property type="project" value="InterPro"/>
</dbReference>
<organism evidence="10">
    <name type="scientific">mine drainage metagenome</name>
    <dbReference type="NCBI Taxonomy" id="410659"/>
    <lineage>
        <taxon>unclassified sequences</taxon>
        <taxon>metagenomes</taxon>
        <taxon>ecological metagenomes</taxon>
    </lineage>
</organism>
<dbReference type="EMBL" id="MLJW01000214">
    <property type="protein sequence ID" value="OIQ93114.1"/>
    <property type="molecule type" value="Genomic_DNA"/>
</dbReference>
<keyword evidence="5" id="KW-0862">Zinc</keyword>
<keyword evidence="3" id="KW-0686">Riboflavin biosynthesis</keyword>
<dbReference type="PIRSF" id="PIRSF006769">
    <property type="entry name" value="RibD"/>
    <property type="match status" value="1"/>
</dbReference>
<feature type="domain" description="CMP/dCMP-type deaminase" evidence="9">
    <location>
        <begin position="7"/>
        <end position="129"/>
    </location>
</feature>
<dbReference type="PANTHER" id="PTHR38011:SF7">
    <property type="entry name" value="2,5-DIAMINO-6-RIBOSYLAMINO-4(3H)-PYRIMIDINONE 5'-PHOSPHATE REDUCTASE"/>
    <property type="match status" value="1"/>
</dbReference>
<dbReference type="InterPro" id="IPR024072">
    <property type="entry name" value="DHFR-like_dom_sf"/>
</dbReference>
<dbReference type="PANTHER" id="PTHR38011">
    <property type="entry name" value="DIHYDROFOLATE REDUCTASE FAMILY PROTEIN (AFU_ORTHOLOGUE AFUA_8G06820)"/>
    <property type="match status" value="1"/>
</dbReference>
<name>A0A1J5RCQ2_9ZZZZ</name>